<dbReference type="Proteomes" id="UP000245081">
    <property type="component" value="Unassembled WGS sequence"/>
</dbReference>
<accession>A0A2R5F8V3</accession>
<protein>
    <submittedName>
        <fullName evidence="1">Uncharacterized protein</fullName>
    </submittedName>
</protein>
<sequence length="74" mass="8228">MLSDEQIAEVTAEMVPKGTPVRFQIGGQTINIMTGEKQAKGINVMYQIFYWNFTKETSSKIAQWVGAVPVFSEG</sequence>
<name>A0A2R5F8V3_9PROT</name>
<proteinExistence type="predicted"/>
<dbReference type="RefSeq" id="WP_109015654.1">
    <property type="nucleotide sequence ID" value="NZ_BDOQ01000007.1"/>
</dbReference>
<dbReference type="AlphaFoldDB" id="A0A2R5F8V3"/>
<evidence type="ECO:0000313" key="1">
    <source>
        <dbReference type="EMBL" id="GBG14465.1"/>
    </source>
</evidence>
<dbReference type="EMBL" id="BDOQ01000007">
    <property type="protein sequence ID" value="GBG14465.1"/>
    <property type="molecule type" value="Genomic_DNA"/>
</dbReference>
<keyword evidence="2" id="KW-1185">Reference proteome</keyword>
<evidence type="ECO:0000313" key="2">
    <source>
        <dbReference type="Proteomes" id="UP000245081"/>
    </source>
</evidence>
<gene>
    <name evidence="1" type="ORF">NMK_2064</name>
</gene>
<organism evidence="1 2">
    <name type="scientific">Novimethylophilus kurashikiensis</name>
    <dbReference type="NCBI Taxonomy" id="1825523"/>
    <lineage>
        <taxon>Bacteria</taxon>
        <taxon>Pseudomonadati</taxon>
        <taxon>Pseudomonadota</taxon>
        <taxon>Betaproteobacteria</taxon>
        <taxon>Nitrosomonadales</taxon>
        <taxon>Methylophilaceae</taxon>
        <taxon>Novimethylophilus</taxon>
    </lineage>
</organism>
<reference evidence="1 2" key="1">
    <citation type="journal article" date="2018" name="Environ. Microbiol.">
        <title>Isolation and genomic characterization of Novimethylophilus kurashikiensis gen. nov. sp. nov., a new lanthanide-dependent methylotrophic species of Methylophilaceae.</title>
        <authorList>
            <person name="Lv H."/>
            <person name="Sahin N."/>
            <person name="Tani A."/>
        </authorList>
    </citation>
    <scope>NUCLEOTIDE SEQUENCE [LARGE SCALE GENOMIC DNA]</scope>
    <source>
        <strain evidence="1 2">La2-4</strain>
    </source>
</reference>
<comment type="caution">
    <text evidence="1">The sequence shown here is derived from an EMBL/GenBank/DDBJ whole genome shotgun (WGS) entry which is preliminary data.</text>
</comment>